<dbReference type="InterPro" id="IPR020628">
    <property type="entry name" value="Formate_THF_ligase_CS"/>
</dbReference>
<keyword evidence="3 8" id="KW-0436">Ligase</keyword>
<dbReference type="Gene3D" id="3.30.1510.10">
    <property type="entry name" value="Domain 2, N(10)-formyltetrahydrofolate synthetase"/>
    <property type="match status" value="1"/>
</dbReference>
<gene>
    <name evidence="8" type="primary">fhs</name>
    <name evidence="9" type="ORF">B4O97_02695</name>
</gene>
<organism evidence="9 10">
    <name type="scientific">Marispirochaeta aestuarii</name>
    <dbReference type="NCBI Taxonomy" id="1963862"/>
    <lineage>
        <taxon>Bacteria</taxon>
        <taxon>Pseudomonadati</taxon>
        <taxon>Spirochaetota</taxon>
        <taxon>Spirochaetia</taxon>
        <taxon>Spirochaetales</taxon>
        <taxon>Spirochaetaceae</taxon>
        <taxon>Marispirochaeta</taxon>
    </lineage>
</organism>
<dbReference type="Gene3D" id="3.10.410.10">
    <property type="entry name" value="Formyltetrahydrofolate synthetase, domain 3"/>
    <property type="match status" value="1"/>
</dbReference>
<dbReference type="GO" id="GO:0004329">
    <property type="term" value="F:formate-tetrahydrofolate ligase activity"/>
    <property type="evidence" value="ECO:0007669"/>
    <property type="project" value="UniProtKB-UniRule"/>
</dbReference>
<keyword evidence="2 8" id="KW-0554">One-carbon metabolism</keyword>
<dbReference type="GO" id="GO:0035999">
    <property type="term" value="P:tetrahydrofolate interconversion"/>
    <property type="evidence" value="ECO:0007669"/>
    <property type="project" value="UniProtKB-UniRule"/>
</dbReference>
<comment type="caution">
    <text evidence="9">The sequence shown here is derived from an EMBL/GenBank/DDBJ whole genome shotgun (WGS) entry which is preliminary data.</text>
</comment>
<evidence type="ECO:0000256" key="3">
    <source>
        <dbReference type="ARBA" id="ARBA00022598"/>
    </source>
</evidence>
<evidence type="ECO:0000313" key="10">
    <source>
        <dbReference type="Proteomes" id="UP000192343"/>
    </source>
</evidence>
<reference evidence="9 10" key="1">
    <citation type="submission" date="2017-03" db="EMBL/GenBank/DDBJ databases">
        <title>Draft Genome sequence of Marispirochaeta sp. strain JC444.</title>
        <authorList>
            <person name="Shivani Y."/>
            <person name="Subhash Y."/>
            <person name="Sasikala C."/>
            <person name="Ramana C."/>
        </authorList>
    </citation>
    <scope>NUCLEOTIDE SEQUENCE [LARGE SCALE GENOMIC DNA]</scope>
    <source>
        <strain evidence="9 10">JC444</strain>
    </source>
</reference>
<name>A0A1Y1S2F7_9SPIO</name>
<dbReference type="STRING" id="1963862.B4O97_02695"/>
<dbReference type="InterPro" id="IPR000559">
    <property type="entry name" value="Formate_THF_ligase"/>
</dbReference>
<evidence type="ECO:0000256" key="5">
    <source>
        <dbReference type="ARBA" id="ARBA00022840"/>
    </source>
</evidence>
<dbReference type="EC" id="6.3.4.3" evidence="8"/>
<dbReference type="GO" id="GO:0005524">
    <property type="term" value="F:ATP binding"/>
    <property type="evidence" value="ECO:0007669"/>
    <property type="project" value="UniProtKB-UniRule"/>
</dbReference>
<evidence type="ECO:0000256" key="2">
    <source>
        <dbReference type="ARBA" id="ARBA00022563"/>
    </source>
</evidence>
<sequence length="558" mass="59454">MANDIEIARSYTLRPIEEIAAGIGIGKEDLRNYGPYIAKIRQPALSRLLEKPQRGKLILVSAITPTPAGEGKTTTSIALAQGLARTGKNPIVALREPSLGPVFGIKGGATGGGHSQVLPMEDINLHFTGDLHAVTSAHNLIAAALDNRLHYRQGLRVSPRNVLWPRVMDMNDRALRSMVIGLGGSSHGVPRECGFDITAASEIMAILCLSTGYEDLKNRIARILLAFTEDGDPVRVADLKVQGAAAALLREALLPNLVQTGEGVPALIHGGPFANIAQGANSVMATNLALRCSDYTVTEAGFGFDLGAEKFFDIVAPSGGFSPDAVVLVATVRALKMHGEVPKSELDRPDPAAVAKGGENLEKHLENIAKFRVPAIVAINRFPGDTDEEIEAVRKICESKNAAYAVSTGWADGGKGAVALAEEVSRVCETGEKGKAARLYDWKLPVEEKIAIVAHEIYGAEAVDYTTEAKKDLRRIQKLGYGELPVCIAKTQSSLSDNPRLLGRPKDFLVTVRRILISAGAGFLVPLTGDILRMPGLPRVPAAENIDIDAEGNISGLF</sequence>
<keyword evidence="5 8" id="KW-0067">ATP-binding</keyword>
<dbReference type="EMBL" id="MWQY01000002">
    <property type="protein sequence ID" value="ORC37923.1"/>
    <property type="molecule type" value="Genomic_DNA"/>
</dbReference>
<dbReference type="AlphaFoldDB" id="A0A1Y1S2F7"/>
<feature type="binding site" evidence="8">
    <location>
        <begin position="66"/>
        <end position="73"/>
    </location>
    <ligand>
        <name>ATP</name>
        <dbReference type="ChEBI" id="CHEBI:30616"/>
    </ligand>
</feature>
<dbReference type="CDD" id="cd00477">
    <property type="entry name" value="FTHFS"/>
    <property type="match status" value="1"/>
</dbReference>
<dbReference type="UniPathway" id="UPA00193"/>
<dbReference type="FunFam" id="3.10.410.10:FF:000001">
    <property type="entry name" value="Putative formate--tetrahydrofolate ligase"/>
    <property type="match status" value="1"/>
</dbReference>
<dbReference type="HAMAP" id="MF_01543">
    <property type="entry name" value="FTHFS"/>
    <property type="match status" value="1"/>
</dbReference>
<dbReference type="NCBIfam" id="NF010030">
    <property type="entry name" value="PRK13505.1"/>
    <property type="match status" value="1"/>
</dbReference>
<dbReference type="FunFam" id="3.30.1510.10:FF:000001">
    <property type="entry name" value="Formate--tetrahydrofolate ligase"/>
    <property type="match status" value="1"/>
</dbReference>
<dbReference type="OrthoDB" id="9761733at2"/>
<keyword evidence="10" id="KW-1185">Reference proteome</keyword>
<evidence type="ECO:0000256" key="6">
    <source>
        <dbReference type="ARBA" id="ARBA00049033"/>
    </source>
</evidence>
<proteinExistence type="inferred from homology"/>
<evidence type="ECO:0000256" key="4">
    <source>
        <dbReference type="ARBA" id="ARBA00022741"/>
    </source>
</evidence>
<comment type="similarity">
    <text evidence="7 8">Belongs to the formate--tetrahydrofolate ligase family.</text>
</comment>
<dbReference type="InterPro" id="IPR027417">
    <property type="entry name" value="P-loop_NTPase"/>
</dbReference>
<evidence type="ECO:0000256" key="7">
    <source>
        <dbReference type="ARBA" id="ARBA00061363"/>
    </source>
</evidence>
<accession>A0A1Y1S2F7</accession>
<dbReference type="Gene3D" id="3.40.50.300">
    <property type="entry name" value="P-loop containing nucleotide triphosphate hydrolases"/>
    <property type="match status" value="1"/>
</dbReference>
<keyword evidence="4 8" id="KW-0547">Nucleotide-binding</keyword>
<comment type="pathway">
    <text evidence="1 8">One-carbon metabolism; tetrahydrofolate interconversion.</text>
</comment>
<evidence type="ECO:0000256" key="8">
    <source>
        <dbReference type="HAMAP-Rule" id="MF_01543"/>
    </source>
</evidence>
<dbReference type="Proteomes" id="UP000192343">
    <property type="component" value="Unassembled WGS sequence"/>
</dbReference>
<dbReference type="SUPFAM" id="SSF52540">
    <property type="entry name" value="P-loop containing nucleoside triphosphate hydrolases"/>
    <property type="match status" value="1"/>
</dbReference>
<comment type="catalytic activity">
    <reaction evidence="6 8">
        <text>(6S)-5,6,7,8-tetrahydrofolate + formate + ATP = (6R)-10-formyltetrahydrofolate + ADP + phosphate</text>
        <dbReference type="Rhea" id="RHEA:20221"/>
        <dbReference type="ChEBI" id="CHEBI:15740"/>
        <dbReference type="ChEBI" id="CHEBI:30616"/>
        <dbReference type="ChEBI" id="CHEBI:43474"/>
        <dbReference type="ChEBI" id="CHEBI:57453"/>
        <dbReference type="ChEBI" id="CHEBI:195366"/>
        <dbReference type="ChEBI" id="CHEBI:456216"/>
        <dbReference type="EC" id="6.3.4.3"/>
    </reaction>
</comment>
<evidence type="ECO:0000313" key="9">
    <source>
        <dbReference type="EMBL" id="ORC37923.1"/>
    </source>
</evidence>
<protein>
    <recommendedName>
        <fullName evidence="8">Formate--tetrahydrofolate ligase</fullName>
        <ecNumber evidence="8">6.3.4.3</ecNumber>
    </recommendedName>
    <alternativeName>
        <fullName evidence="8">Formyltetrahydrofolate synthetase</fullName>
        <shortName evidence="8">FHS</shortName>
        <shortName evidence="8">FTHFS</shortName>
    </alternativeName>
</protein>
<evidence type="ECO:0000256" key="1">
    <source>
        <dbReference type="ARBA" id="ARBA00004777"/>
    </source>
</evidence>
<dbReference type="Pfam" id="PF01268">
    <property type="entry name" value="FTHFS"/>
    <property type="match status" value="1"/>
</dbReference>
<dbReference type="RefSeq" id="WP_083048062.1">
    <property type="nucleotide sequence ID" value="NZ_MWQY01000002.1"/>
</dbReference>
<dbReference type="PROSITE" id="PS00721">
    <property type="entry name" value="FTHFS_1"/>
    <property type="match status" value="1"/>
</dbReference>